<evidence type="ECO:0000313" key="3">
    <source>
        <dbReference type="Proteomes" id="UP000187209"/>
    </source>
</evidence>
<comment type="caution">
    <text evidence="2">The sequence shown here is derived from an EMBL/GenBank/DDBJ whole genome shotgun (WGS) entry which is preliminary data.</text>
</comment>
<organism evidence="2 3">
    <name type="scientific">Stentor coeruleus</name>
    <dbReference type="NCBI Taxonomy" id="5963"/>
    <lineage>
        <taxon>Eukaryota</taxon>
        <taxon>Sar</taxon>
        <taxon>Alveolata</taxon>
        <taxon>Ciliophora</taxon>
        <taxon>Postciliodesmatophora</taxon>
        <taxon>Heterotrichea</taxon>
        <taxon>Heterotrichida</taxon>
        <taxon>Stentoridae</taxon>
        <taxon>Stentor</taxon>
    </lineage>
</organism>
<protein>
    <submittedName>
        <fullName evidence="2">Uncharacterized protein</fullName>
    </submittedName>
</protein>
<evidence type="ECO:0000256" key="1">
    <source>
        <dbReference type="SAM" id="MobiDB-lite"/>
    </source>
</evidence>
<keyword evidence="3" id="KW-1185">Reference proteome</keyword>
<evidence type="ECO:0000313" key="2">
    <source>
        <dbReference type="EMBL" id="OMJ89193.1"/>
    </source>
</evidence>
<dbReference type="AlphaFoldDB" id="A0A1R2CJM1"/>
<sequence length="268" mass="31528">MEKRDKKYKILSQLSKNSTSDNQKLNVLNSLLKSYKYYIILKSSPYSHSLQRNHGASHSLEPSSEGPNPPVSPKKPKRSFSQAFSFFTKKEIYKFDEVEIIKNVFYKLVALQDQNHLESRSKLYIPNYVQFLLDSWIVTQHFMSLFFLPLGKDKWILFEKFLSSFESIQQMSFERASFFYQEKDGNFKKNVAIQKMLFFFKLLEFSCGGELKESELLSVMNLALRNSKKKPEFDKLVKTTFDKVAKFNGRPKKTISFHEFHRILTEGK</sequence>
<feature type="compositionally biased region" description="Polar residues" evidence="1">
    <location>
        <begin position="48"/>
        <end position="66"/>
    </location>
</feature>
<dbReference type="OrthoDB" id="323369at2759"/>
<dbReference type="EMBL" id="MPUH01000131">
    <property type="protein sequence ID" value="OMJ89193.1"/>
    <property type="molecule type" value="Genomic_DNA"/>
</dbReference>
<gene>
    <name evidence="2" type="ORF">SteCoe_8667</name>
</gene>
<name>A0A1R2CJM1_9CILI</name>
<feature type="region of interest" description="Disordered" evidence="1">
    <location>
        <begin position="48"/>
        <end position="78"/>
    </location>
</feature>
<reference evidence="2 3" key="1">
    <citation type="submission" date="2016-11" db="EMBL/GenBank/DDBJ databases">
        <title>The macronuclear genome of Stentor coeruleus: a giant cell with tiny introns.</title>
        <authorList>
            <person name="Slabodnick M."/>
            <person name="Ruby J.G."/>
            <person name="Reiff S.B."/>
            <person name="Swart E.C."/>
            <person name="Gosai S."/>
            <person name="Prabakaran S."/>
            <person name="Witkowska E."/>
            <person name="Larue G.E."/>
            <person name="Fisher S."/>
            <person name="Freeman R.M."/>
            <person name="Gunawardena J."/>
            <person name="Chu W."/>
            <person name="Stover N.A."/>
            <person name="Gregory B.D."/>
            <person name="Nowacki M."/>
            <person name="Derisi J."/>
            <person name="Roy S.W."/>
            <person name="Marshall W.F."/>
            <person name="Sood P."/>
        </authorList>
    </citation>
    <scope>NUCLEOTIDE SEQUENCE [LARGE SCALE GENOMIC DNA]</scope>
    <source>
        <strain evidence="2">WM001</strain>
    </source>
</reference>
<accession>A0A1R2CJM1</accession>
<dbReference type="Proteomes" id="UP000187209">
    <property type="component" value="Unassembled WGS sequence"/>
</dbReference>
<proteinExistence type="predicted"/>